<dbReference type="GO" id="GO:0000978">
    <property type="term" value="F:RNA polymerase II cis-regulatory region sequence-specific DNA binding"/>
    <property type="evidence" value="ECO:0007669"/>
    <property type="project" value="TreeGrafter"/>
</dbReference>
<evidence type="ECO:0000256" key="8">
    <source>
        <dbReference type="SAM" id="MobiDB-lite"/>
    </source>
</evidence>
<feature type="region of interest" description="Disordered" evidence="8">
    <location>
        <begin position="372"/>
        <end position="422"/>
    </location>
</feature>
<dbReference type="Pfam" id="PF00046">
    <property type="entry name" value="Homeodomain"/>
    <property type="match status" value="1"/>
</dbReference>
<evidence type="ECO:0000256" key="5">
    <source>
        <dbReference type="ARBA" id="ARBA00023242"/>
    </source>
</evidence>
<dbReference type="SUPFAM" id="SSF46689">
    <property type="entry name" value="Homeodomain-like"/>
    <property type="match status" value="1"/>
</dbReference>
<keyword evidence="5 6" id="KW-0539">Nucleus</keyword>
<proteinExistence type="predicted"/>
<sequence length="700" mass="75897">MGYQNTPYPRPLVPNNPDCAPVDFRAFYPYTPNEVKHRKRTTSAQLKVLESVFKNDTKPNAALRSELALQLDMTPRGVQVWFQNRRAKEKVKGGKGALSKVSIEDFKDDDYSSLPGKDDVSDSLQRQGSSHDEIDAYSLSPNATTPAPISPPSLRLVTDSNNFPWQNSPVDPAPDSATLPIRPPTNTFVSSNSDSSSSSSGNNPDLHIHRRGSLPLNAFPQPNSSMDSPNTEFDPFLRRCSVDASLARLASNPFASLARAKNSALYGPGVGVVMPGANNGTRHQHQLNRMPYGYHPPPHQRRGMLSGFASMPQQASLRRLSMDSRSTRFPSITRTHQSQSPSPVTTPYNAAIRVSLPDQRLYALSQRPLASPIPGPLPSPGFSFGAANTPPMASPSSGDSERNSPDSLRSFSFRGDDEDSAMSPSYDAYSRFGSIASIATSDSSITSSYYGDIGGPAVDHRLAEERRDSCASGHFLGMMSGLDVGHGAESMHVPTYTPQEDYQYSNVTDGVELTATSNVQHQHHHQQQQVQPNSDPNYPSPTSTITPRDSPHAQDTTVVTGTPPISISTSSELAFALDSKSNQKANGQEQYLTYGSEPQVASEQDGASYYPAQNQDAHTQDSQQEITFPTSNYSESYSGDASQQQHQQQQQVDMFNVFDPSGHYADPLPATMPAANIGNGMNAFVAYTTAKSLGDSGQVV</sequence>
<dbReference type="PANTHER" id="PTHR45793">
    <property type="entry name" value="HOMEOBOX PROTEIN"/>
    <property type="match status" value="1"/>
</dbReference>
<keyword evidence="4 6" id="KW-0371">Homeobox</keyword>
<comment type="caution">
    <text evidence="10">The sequence shown here is derived from an EMBL/GenBank/DDBJ whole genome shotgun (WGS) entry which is preliminary data.</text>
</comment>
<evidence type="ECO:0000256" key="7">
    <source>
        <dbReference type="RuleBase" id="RU000682"/>
    </source>
</evidence>
<evidence type="ECO:0000256" key="4">
    <source>
        <dbReference type="ARBA" id="ARBA00023155"/>
    </source>
</evidence>
<dbReference type="PANTHER" id="PTHR45793:SF5">
    <property type="entry name" value="HOMEOTIC PROTEIN OCELLILESS"/>
    <property type="match status" value="1"/>
</dbReference>
<reference evidence="10" key="1">
    <citation type="submission" date="2021-02" db="EMBL/GenBank/DDBJ databases">
        <title>Psilocybe cubensis genome.</title>
        <authorList>
            <person name="Mckernan K.J."/>
            <person name="Crawford S."/>
            <person name="Trippe A."/>
            <person name="Kane L.T."/>
            <person name="Mclaughlin S."/>
        </authorList>
    </citation>
    <scope>NUCLEOTIDE SEQUENCE [LARGE SCALE GENOMIC DNA]</scope>
    <source>
        <strain evidence="10">MGC-MH-2018</strain>
    </source>
</reference>
<dbReference type="GO" id="GO:0000981">
    <property type="term" value="F:DNA-binding transcription factor activity, RNA polymerase II-specific"/>
    <property type="evidence" value="ECO:0007669"/>
    <property type="project" value="InterPro"/>
</dbReference>
<feature type="compositionally biased region" description="Low complexity" evidence="8">
    <location>
        <begin position="190"/>
        <end position="203"/>
    </location>
</feature>
<dbReference type="PROSITE" id="PS50071">
    <property type="entry name" value="HOMEOBOX_2"/>
    <property type="match status" value="1"/>
</dbReference>
<feature type="domain" description="Homeobox" evidence="9">
    <location>
        <begin position="32"/>
        <end position="92"/>
    </location>
</feature>
<dbReference type="PROSITE" id="PS00027">
    <property type="entry name" value="HOMEOBOX_1"/>
    <property type="match status" value="1"/>
</dbReference>
<keyword evidence="2" id="KW-0217">Developmental protein</keyword>
<evidence type="ECO:0000256" key="3">
    <source>
        <dbReference type="ARBA" id="ARBA00023125"/>
    </source>
</evidence>
<dbReference type="EMBL" id="JAFIQS010000002">
    <property type="protein sequence ID" value="KAG5172458.1"/>
    <property type="molecule type" value="Genomic_DNA"/>
</dbReference>
<feature type="DNA-binding region" description="Homeobox" evidence="6">
    <location>
        <begin position="34"/>
        <end position="93"/>
    </location>
</feature>
<feature type="region of interest" description="Disordered" evidence="8">
    <location>
        <begin position="519"/>
        <end position="565"/>
    </location>
</feature>
<gene>
    <name evidence="10" type="ORF">JR316_001959</name>
</gene>
<evidence type="ECO:0000259" key="9">
    <source>
        <dbReference type="PROSITE" id="PS50071"/>
    </source>
</evidence>
<evidence type="ECO:0000256" key="2">
    <source>
        <dbReference type="ARBA" id="ARBA00022473"/>
    </source>
</evidence>
<feature type="compositionally biased region" description="Polar residues" evidence="8">
    <location>
        <begin position="158"/>
        <end position="169"/>
    </location>
</feature>
<evidence type="ECO:0000256" key="6">
    <source>
        <dbReference type="PROSITE-ProRule" id="PRU00108"/>
    </source>
</evidence>
<keyword evidence="3 6" id="KW-0238">DNA-binding</keyword>
<dbReference type="InterPro" id="IPR009057">
    <property type="entry name" value="Homeodomain-like_sf"/>
</dbReference>
<feature type="region of interest" description="Disordered" evidence="8">
    <location>
        <begin position="107"/>
        <end position="232"/>
    </location>
</feature>
<dbReference type="InterPro" id="IPR001356">
    <property type="entry name" value="HD"/>
</dbReference>
<dbReference type="AlphaFoldDB" id="A0A8H8CP29"/>
<accession>A0A8H8CP29</accession>
<feature type="compositionally biased region" description="Polar residues" evidence="8">
    <location>
        <begin position="220"/>
        <end position="231"/>
    </location>
</feature>
<evidence type="ECO:0000313" key="10">
    <source>
        <dbReference type="EMBL" id="KAG5172458.1"/>
    </source>
</evidence>
<name>A0A8H8CP29_PSICU</name>
<organism evidence="10">
    <name type="scientific">Psilocybe cubensis</name>
    <name type="common">Psychedelic mushroom</name>
    <name type="synonym">Stropharia cubensis</name>
    <dbReference type="NCBI Taxonomy" id="181762"/>
    <lineage>
        <taxon>Eukaryota</taxon>
        <taxon>Fungi</taxon>
        <taxon>Dikarya</taxon>
        <taxon>Basidiomycota</taxon>
        <taxon>Agaricomycotina</taxon>
        <taxon>Agaricomycetes</taxon>
        <taxon>Agaricomycetidae</taxon>
        <taxon>Agaricales</taxon>
        <taxon>Agaricineae</taxon>
        <taxon>Strophariaceae</taxon>
        <taxon>Psilocybe</taxon>
    </lineage>
</organism>
<feature type="compositionally biased region" description="Polar residues" evidence="8">
    <location>
        <begin position="630"/>
        <end position="642"/>
    </location>
</feature>
<feature type="region of interest" description="Disordered" evidence="8">
    <location>
        <begin position="630"/>
        <end position="650"/>
    </location>
</feature>
<dbReference type="GO" id="GO:0005634">
    <property type="term" value="C:nucleus"/>
    <property type="evidence" value="ECO:0007669"/>
    <property type="project" value="UniProtKB-SubCell"/>
</dbReference>
<feature type="compositionally biased region" description="Polar residues" evidence="8">
    <location>
        <begin position="532"/>
        <end position="560"/>
    </location>
</feature>
<dbReference type="CDD" id="cd00086">
    <property type="entry name" value="homeodomain"/>
    <property type="match status" value="1"/>
</dbReference>
<protein>
    <recommendedName>
        <fullName evidence="9">Homeobox domain-containing protein</fullName>
    </recommendedName>
</protein>
<dbReference type="SMART" id="SM00389">
    <property type="entry name" value="HOX"/>
    <property type="match status" value="1"/>
</dbReference>
<evidence type="ECO:0000256" key="1">
    <source>
        <dbReference type="ARBA" id="ARBA00004123"/>
    </source>
</evidence>
<dbReference type="Gene3D" id="1.10.10.60">
    <property type="entry name" value="Homeodomain-like"/>
    <property type="match status" value="1"/>
</dbReference>
<comment type="subcellular location">
    <subcellularLocation>
        <location evidence="1 6 7">Nucleus</location>
    </subcellularLocation>
</comment>
<dbReference type="InterPro" id="IPR017970">
    <property type="entry name" value="Homeobox_CS"/>
</dbReference>